<name>A0A1N7KCG6_9FLAO</name>
<keyword evidence="3" id="KW-1185">Reference proteome</keyword>
<dbReference type="Proteomes" id="UP000185839">
    <property type="component" value="Unassembled WGS sequence"/>
</dbReference>
<sequence length="41" mass="4889">MTIWRTIEKNPTSEILKLDFFVYLFYVNLVFLIFGSKNSAE</sequence>
<reference evidence="3" key="1">
    <citation type="submission" date="2017-01" db="EMBL/GenBank/DDBJ databases">
        <authorList>
            <person name="Varghese N."/>
            <person name="Submissions S."/>
        </authorList>
    </citation>
    <scope>NUCLEOTIDE SEQUENCE [LARGE SCALE GENOMIC DNA]</scope>
    <source>
        <strain evidence="3">DSM 23145</strain>
    </source>
</reference>
<evidence type="ECO:0000256" key="1">
    <source>
        <dbReference type="SAM" id="Phobius"/>
    </source>
</evidence>
<gene>
    <name evidence="2" type="ORF">SAMN05421789_103130</name>
</gene>
<dbReference type="EMBL" id="FTOI01000003">
    <property type="protein sequence ID" value="SIS59295.1"/>
    <property type="molecule type" value="Genomic_DNA"/>
</dbReference>
<keyword evidence="1" id="KW-0472">Membrane</keyword>
<accession>A0A1N7KCG6</accession>
<feature type="transmembrane region" description="Helical" evidence="1">
    <location>
        <begin position="20"/>
        <end position="36"/>
    </location>
</feature>
<evidence type="ECO:0000313" key="2">
    <source>
        <dbReference type="EMBL" id="SIS59295.1"/>
    </source>
</evidence>
<keyword evidence="1" id="KW-0812">Transmembrane</keyword>
<proteinExistence type="predicted"/>
<dbReference type="AlphaFoldDB" id="A0A1N7KCG6"/>
<keyword evidence="1" id="KW-1133">Transmembrane helix</keyword>
<protein>
    <submittedName>
        <fullName evidence="2">Uncharacterized protein</fullName>
    </submittedName>
</protein>
<organism evidence="2 3">
    <name type="scientific">Kaistella chaponensis</name>
    <dbReference type="NCBI Taxonomy" id="713588"/>
    <lineage>
        <taxon>Bacteria</taxon>
        <taxon>Pseudomonadati</taxon>
        <taxon>Bacteroidota</taxon>
        <taxon>Flavobacteriia</taxon>
        <taxon>Flavobacteriales</taxon>
        <taxon>Weeksellaceae</taxon>
        <taxon>Chryseobacterium group</taxon>
        <taxon>Kaistella</taxon>
    </lineage>
</organism>
<evidence type="ECO:0000313" key="3">
    <source>
        <dbReference type="Proteomes" id="UP000185839"/>
    </source>
</evidence>